<dbReference type="EMBL" id="LR590464">
    <property type="protein sequence ID" value="VTP81359.1"/>
    <property type="molecule type" value="Genomic_DNA"/>
</dbReference>
<dbReference type="Gene3D" id="3.40.50.360">
    <property type="match status" value="1"/>
</dbReference>
<dbReference type="AlphaFoldDB" id="A0A4U9IYV7"/>
<evidence type="ECO:0000313" key="2">
    <source>
        <dbReference type="EMBL" id="VTP81359.1"/>
    </source>
</evidence>
<protein>
    <submittedName>
        <fullName evidence="2">Glutathione-regulated potassium-efflux system ancillary protein KefG</fullName>
    </submittedName>
</protein>
<dbReference type="InterPro" id="IPR029039">
    <property type="entry name" value="Flavoprotein-like_sf"/>
</dbReference>
<dbReference type="GO" id="GO:0010181">
    <property type="term" value="F:FMN binding"/>
    <property type="evidence" value="ECO:0007669"/>
    <property type="project" value="TreeGrafter"/>
</dbReference>
<gene>
    <name evidence="2" type="ORF">NCTC13032_06808</name>
</gene>
<sequence>MNDILRPFELTAAMCHMHWLSPIIIYWARRQHQDELASHAKAYGDWLAAPNLTGGH</sequence>
<name>A0A4U9IYV7_9ENTR</name>
<dbReference type="PANTHER" id="PTHR47307">
    <property type="entry name" value="GLUTATHIONE-REGULATED POTASSIUM-EFFLUX SYSTEM ANCILLARY PROTEIN KEFG"/>
    <property type="match status" value="1"/>
</dbReference>
<dbReference type="Proteomes" id="UP000310719">
    <property type="component" value="Chromosome"/>
</dbReference>
<proteinExistence type="predicted"/>
<organism evidence="2 3">
    <name type="scientific">Leclercia adecarboxylata</name>
    <dbReference type="NCBI Taxonomy" id="83655"/>
    <lineage>
        <taxon>Bacteria</taxon>
        <taxon>Pseudomonadati</taxon>
        <taxon>Pseudomonadota</taxon>
        <taxon>Gammaproteobacteria</taxon>
        <taxon>Enterobacterales</taxon>
        <taxon>Enterobacteriaceae</taxon>
        <taxon>Leclercia</taxon>
    </lineage>
</organism>
<evidence type="ECO:0000256" key="1">
    <source>
        <dbReference type="ARBA" id="ARBA00023002"/>
    </source>
</evidence>
<dbReference type="GO" id="GO:0003955">
    <property type="term" value="F:NAD(P)H dehydrogenase (quinone) activity"/>
    <property type="evidence" value="ECO:0007669"/>
    <property type="project" value="TreeGrafter"/>
</dbReference>
<keyword evidence="1" id="KW-0560">Oxidoreductase</keyword>
<evidence type="ECO:0000313" key="3">
    <source>
        <dbReference type="Proteomes" id="UP000310719"/>
    </source>
</evidence>
<dbReference type="SUPFAM" id="SSF52218">
    <property type="entry name" value="Flavoproteins"/>
    <property type="match status" value="1"/>
</dbReference>
<reference evidence="2 3" key="1">
    <citation type="submission" date="2019-05" db="EMBL/GenBank/DDBJ databases">
        <authorList>
            <consortium name="Pathogen Informatics"/>
        </authorList>
    </citation>
    <scope>NUCLEOTIDE SEQUENCE [LARGE SCALE GENOMIC DNA]</scope>
    <source>
        <strain evidence="2 3">NCTC13032</strain>
    </source>
</reference>
<accession>A0A4U9IYV7</accession>
<dbReference type="GO" id="GO:0009055">
    <property type="term" value="F:electron transfer activity"/>
    <property type="evidence" value="ECO:0007669"/>
    <property type="project" value="TreeGrafter"/>
</dbReference>
<dbReference type="PANTHER" id="PTHR47307:SF1">
    <property type="entry name" value="GLUTATHIONE-REGULATED POTASSIUM-EFFLUX SYSTEM ANCILLARY PROTEIN KEFG"/>
    <property type="match status" value="1"/>
</dbReference>
<dbReference type="InterPro" id="IPR046980">
    <property type="entry name" value="KefG/KefF"/>
</dbReference>